<dbReference type="AlphaFoldDB" id="T1CQ98"/>
<name>T1CQ98_9PORP</name>
<sequence>MRLSHEYSIRYTIPDARGWLAICLNLLPSPLSPNAFVITAFCKVRQRIIISQYDLLVGEAESL</sequence>
<gene>
    <name evidence="1" type="ORF">PORCRE_948</name>
</gene>
<evidence type="ECO:0000313" key="2">
    <source>
        <dbReference type="Proteomes" id="UP000018031"/>
    </source>
</evidence>
<organism evidence="1 2">
    <name type="scientific">Porphyromonas crevioricanis JCM 15906</name>
    <dbReference type="NCBI Taxonomy" id="1305617"/>
    <lineage>
        <taxon>Bacteria</taxon>
        <taxon>Pseudomonadati</taxon>
        <taxon>Bacteroidota</taxon>
        <taxon>Bacteroidia</taxon>
        <taxon>Bacteroidales</taxon>
        <taxon>Porphyromonadaceae</taxon>
        <taxon>Porphyromonas</taxon>
    </lineage>
</organism>
<accession>T1CQ98</accession>
<reference evidence="1 2" key="2">
    <citation type="journal article" date="2013" name="Genome Announc.">
        <title>Draft Genome Sequences of Porphyromonas crevioricanis JCM 15906T and Porphyromonas cansulci JCM 13913T Isolated from a Canine Oral Cavity.</title>
        <authorList>
            <person name="Sakamoto M."/>
            <person name="Tanaka N."/>
            <person name="Shiwa Y."/>
            <person name="Yoshikawa H."/>
            <person name="Ohkuma M."/>
        </authorList>
    </citation>
    <scope>NUCLEOTIDE SEQUENCE [LARGE SCALE GENOMIC DNA]</scope>
    <source>
        <strain evidence="1 2">JCM 15906</strain>
    </source>
</reference>
<comment type="caution">
    <text evidence="1">The sequence shown here is derived from an EMBL/GenBank/DDBJ whole genome shotgun (WGS) entry which is preliminary data.</text>
</comment>
<evidence type="ECO:0000313" key="1">
    <source>
        <dbReference type="EMBL" id="GAD05248.1"/>
    </source>
</evidence>
<proteinExistence type="predicted"/>
<protein>
    <submittedName>
        <fullName evidence="1">Uncharacterized protein</fullName>
    </submittedName>
</protein>
<dbReference type="Proteomes" id="UP000018031">
    <property type="component" value="Unassembled WGS sequence"/>
</dbReference>
<reference evidence="2" key="1">
    <citation type="journal article" date="2013" name="Genome">
        <title>Draft Genome Sequences of Porphyromonas crevioricanis JCM 15906T and Porphyromonas cansulci JCM 13913T Isolated from a Canine Oral Cavity.</title>
        <authorList>
            <person name="Sakamoto M."/>
            <person name="Tanaka N."/>
            <person name="Shiwa Y."/>
            <person name="Yoshikawa H."/>
            <person name="Ohkuma M."/>
        </authorList>
    </citation>
    <scope>NUCLEOTIDE SEQUENCE [LARGE SCALE GENOMIC DNA]</scope>
    <source>
        <strain evidence="2">JCM 15906</strain>
    </source>
</reference>
<dbReference type="EMBL" id="BAOU01000023">
    <property type="protein sequence ID" value="GAD05248.1"/>
    <property type="molecule type" value="Genomic_DNA"/>
</dbReference>